<evidence type="ECO:0000313" key="5">
    <source>
        <dbReference type="Proteomes" id="UP001230188"/>
    </source>
</evidence>
<dbReference type="PROSITE" id="PS00022">
    <property type="entry name" value="EGF_1"/>
    <property type="match status" value="1"/>
</dbReference>
<keyword evidence="2" id="KW-0732">Signal</keyword>
<dbReference type="InterPro" id="IPR000742">
    <property type="entry name" value="EGF"/>
</dbReference>
<feature type="region of interest" description="Disordered" evidence="1">
    <location>
        <begin position="183"/>
        <end position="217"/>
    </location>
</feature>
<name>A0AAD7XNL5_9STRA</name>
<feature type="chain" id="PRO_5041991683" description="EGF-like domain-containing protein" evidence="2">
    <location>
        <begin position="16"/>
        <end position="217"/>
    </location>
</feature>
<proteinExistence type="predicted"/>
<protein>
    <recommendedName>
        <fullName evidence="3">EGF-like domain-containing protein</fullName>
    </recommendedName>
</protein>
<keyword evidence="5" id="KW-1185">Reference proteome</keyword>
<feature type="domain" description="EGF-like" evidence="3">
    <location>
        <begin position="93"/>
        <end position="104"/>
    </location>
</feature>
<dbReference type="Gene3D" id="2.10.25.10">
    <property type="entry name" value="Laminin"/>
    <property type="match status" value="1"/>
</dbReference>
<accession>A0AAD7XNL5</accession>
<evidence type="ECO:0000313" key="4">
    <source>
        <dbReference type="EMBL" id="KAJ8605885.1"/>
    </source>
</evidence>
<evidence type="ECO:0000259" key="3">
    <source>
        <dbReference type="PROSITE" id="PS00022"/>
    </source>
</evidence>
<sequence length="217" mass="23188">MACVGALLLLRVVGAIVETRRVGCAALNYCNGHGRCVAGSHGSPSASCACFEGWGSPKDLAIDRMLDCSQRTCPGVGGECSRNGLCDRISGTCACFDSWVGDACATRGCPNECSGRGQCLSMAELARREDALPLHNATTYAEWDAVVGRGCLCDSAWEVGLGPGQRRLPEWFGPDCSLRRCPSGDDPMTRRDETDCANVSTPSGRLLEPRRVRQPQR</sequence>
<reference evidence="4" key="1">
    <citation type="submission" date="2023-01" db="EMBL/GenBank/DDBJ databases">
        <title>Metagenome sequencing of chrysophaentin producing Chrysophaeum taylorii.</title>
        <authorList>
            <person name="Davison J."/>
            <person name="Bewley C."/>
        </authorList>
    </citation>
    <scope>NUCLEOTIDE SEQUENCE</scope>
    <source>
        <strain evidence="4">NIES-1699</strain>
    </source>
</reference>
<comment type="caution">
    <text evidence="4">The sequence shown here is derived from an EMBL/GenBank/DDBJ whole genome shotgun (WGS) entry which is preliminary data.</text>
</comment>
<dbReference type="EMBL" id="JAQMWT010000309">
    <property type="protein sequence ID" value="KAJ8605885.1"/>
    <property type="molecule type" value="Genomic_DNA"/>
</dbReference>
<evidence type="ECO:0000256" key="1">
    <source>
        <dbReference type="SAM" id="MobiDB-lite"/>
    </source>
</evidence>
<feature type="signal peptide" evidence="2">
    <location>
        <begin position="1"/>
        <end position="15"/>
    </location>
</feature>
<organism evidence="4 5">
    <name type="scientific">Chrysophaeum taylorii</name>
    <dbReference type="NCBI Taxonomy" id="2483200"/>
    <lineage>
        <taxon>Eukaryota</taxon>
        <taxon>Sar</taxon>
        <taxon>Stramenopiles</taxon>
        <taxon>Ochrophyta</taxon>
        <taxon>Pelagophyceae</taxon>
        <taxon>Pelagomonadales</taxon>
        <taxon>Pelagomonadaceae</taxon>
        <taxon>Chrysophaeum</taxon>
    </lineage>
</organism>
<evidence type="ECO:0000256" key="2">
    <source>
        <dbReference type="SAM" id="SignalP"/>
    </source>
</evidence>
<dbReference type="AlphaFoldDB" id="A0AAD7XNL5"/>
<dbReference type="Proteomes" id="UP001230188">
    <property type="component" value="Unassembled WGS sequence"/>
</dbReference>
<gene>
    <name evidence="4" type="ORF">CTAYLR_000587</name>
</gene>